<feature type="region of interest" description="Disordered" evidence="1">
    <location>
        <begin position="1"/>
        <end position="50"/>
    </location>
</feature>
<keyword evidence="3" id="KW-1185">Reference proteome</keyword>
<feature type="non-terminal residue" evidence="2">
    <location>
        <position position="1"/>
    </location>
</feature>
<organism evidence="2 3">
    <name type="scientific">Trifolium medium</name>
    <dbReference type="NCBI Taxonomy" id="97028"/>
    <lineage>
        <taxon>Eukaryota</taxon>
        <taxon>Viridiplantae</taxon>
        <taxon>Streptophyta</taxon>
        <taxon>Embryophyta</taxon>
        <taxon>Tracheophyta</taxon>
        <taxon>Spermatophyta</taxon>
        <taxon>Magnoliopsida</taxon>
        <taxon>eudicotyledons</taxon>
        <taxon>Gunneridae</taxon>
        <taxon>Pentapetalae</taxon>
        <taxon>rosids</taxon>
        <taxon>fabids</taxon>
        <taxon>Fabales</taxon>
        <taxon>Fabaceae</taxon>
        <taxon>Papilionoideae</taxon>
        <taxon>50 kb inversion clade</taxon>
        <taxon>NPAAA clade</taxon>
        <taxon>Hologalegina</taxon>
        <taxon>IRL clade</taxon>
        <taxon>Trifolieae</taxon>
        <taxon>Trifolium</taxon>
    </lineage>
</organism>
<dbReference type="Proteomes" id="UP000265520">
    <property type="component" value="Unassembled WGS sequence"/>
</dbReference>
<sequence>KKFVKSTSFSPKLNGSNTPTAGVEKLADTKSAPSSPAPSDQIAKPAPVNGGITLQSTSKLFSYKEVALAPPGTIVKAVAEQPPKGNPNVEQNSEVSPILIAKKEIHSNVGAPNDIEENVQNSVDENVQESFHGEEKEKEVVVVAVDAEILKSNEVRELQEANNDVGEKQEVIEGGKEQTKKLSAAAPPFNPSTIPIFGSVPVP</sequence>
<feature type="non-terminal residue" evidence="2">
    <location>
        <position position="203"/>
    </location>
</feature>
<comment type="caution">
    <text evidence="2">The sequence shown here is derived from an EMBL/GenBank/DDBJ whole genome shotgun (WGS) entry which is preliminary data.</text>
</comment>
<proteinExistence type="predicted"/>
<name>A0A392PDP3_9FABA</name>
<accession>A0A392PDP3</accession>
<protein>
    <submittedName>
        <fullName evidence="2">Clustered mitochondria protein-like</fullName>
    </submittedName>
</protein>
<feature type="compositionally biased region" description="Polar residues" evidence="1">
    <location>
        <begin position="1"/>
        <end position="20"/>
    </location>
</feature>
<evidence type="ECO:0000313" key="2">
    <source>
        <dbReference type="EMBL" id="MCI08985.1"/>
    </source>
</evidence>
<evidence type="ECO:0000256" key="1">
    <source>
        <dbReference type="SAM" id="MobiDB-lite"/>
    </source>
</evidence>
<dbReference type="EMBL" id="LXQA010070964">
    <property type="protein sequence ID" value="MCI08985.1"/>
    <property type="molecule type" value="Genomic_DNA"/>
</dbReference>
<evidence type="ECO:0000313" key="3">
    <source>
        <dbReference type="Proteomes" id="UP000265520"/>
    </source>
</evidence>
<dbReference type="AlphaFoldDB" id="A0A392PDP3"/>
<reference evidence="2 3" key="1">
    <citation type="journal article" date="2018" name="Front. Plant Sci.">
        <title>Red Clover (Trifolium pratense) and Zigzag Clover (T. medium) - A Picture of Genomic Similarities and Differences.</title>
        <authorList>
            <person name="Dluhosova J."/>
            <person name="Istvanek J."/>
            <person name="Nedelnik J."/>
            <person name="Repkova J."/>
        </authorList>
    </citation>
    <scope>NUCLEOTIDE SEQUENCE [LARGE SCALE GENOMIC DNA]</scope>
    <source>
        <strain evidence="3">cv. 10/8</strain>
        <tissue evidence="2">Leaf</tissue>
    </source>
</reference>